<feature type="region of interest" description="Disordered" evidence="1">
    <location>
        <begin position="1"/>
        <end position="73"/>
    </location>
</feature>
<dbReference type="InterPro" id="IPR036322">
    <property type="entry name" value="WD40_repeat_dom_sf"/>
</dbReference>
<dbReference type="AlphaFoldDB" id="A0A7S1CDF6"/>
<reference evidence="2" key="1">
    <citation type="submission" date="2021-01" db="EMBL/GenBank/DDBJ databases">
        <authorList>
            <person name="Corre E."/>
            <person name="Pelletier E."/>
            <person name="Niang G."/>
            <person name="Scheremetjew M."/>
            <person name="Finn R."/>
            <person name="Kale V."/>
            <person name="Holt S."/>
            <person name="Cochrane G."/>
            <person name="Meng A."/>
            <person name="Brown T."/>
            <person name="Cohen L."/>
        </authorList>
    </citation>
    <scope>NUCLEOTIDE SEQUENCE</scope>
    <source>
        <strain evidence="2">Ms1</strain>
    </source>
</reference>
<proteinExistence type="predicted"/>
<feature type="compositionally biased region" description="Gly residues" evidence="1">
    <location>
        <begin position="100"/>
        <end position="110"/>
    </location>
</feature>
<dbReference type="GO" id="GO:0005929">
    <property type="term" value="C:cilium"/>
    <property type="evidence" value="ECO:0007669"/>
    <property type="project" value="GOC"/>
</dbReference>
<dbReference type="GO" id="GO:0045504">
    <property type="term" value="F:dynein heavy chain binding"/>
    <property type="evidence" value="ECO:0007669"/>
    <property type="project" value="InterPro"/>
</dbReference>
<dbReference type="GO" id="GO:0045503">
    <property type="term" value="F:dynein light chain binding"/>
    <property type="evidence" value="ECO:0007669"/>
    <property type="project" value="InterPro"/>
</dbReference>
<dbReference type="InterPro" id="IPR042505">
    <property type="entry name" value="DYNC2I1"/>
</dbReference>
<feature type="compositionally biased region" description="Basic and acidic residues" evidence="1">
    <location>
        <begin position="1"/>
        <end position="12"/>
    </location>
</feature>
<dbReference type="SUPFAM" id="SSF50978">
    <property type="entry name" value="WD40 repeat-like"/>
    <property type="match status" value="1"/>
</dbReference>
<dbReference type="EMBL" id="HBFS01014115">
    <property type="protein sequence ID" value="CAD8916291.1"/>
    <property type="molecule type" value="Transcribed_RNA"/>
</dbReference>
<feature type="region of interest" description="Disordered" evidence="1">
    <location>
        <begin position="540"/>
        <end position="573"/>
    </location>
</feature>
<evidence type="ECO:0000256" key="1">
    <source>
        <dbReference type="SAM" id="MobiDB-lite"/>
    </source>
</evidence>
<protein>
    <recommendedName>
        <fullName evidence="3">WD repeat-containing protein 60</fullName>
    </recommendedName>
</protein>
<dbReference type="PANTHER" id="PTHR16022">
    <property type="entry name" value="WD REPEAT DOMAIN 60"/>
    <property type="match status" value="1"/>
</dbReference>
<dbReference type="PANTHER" id="PTHR16022:SF0">
    <property type="entry name" value="CYTOPLASMIC DYNEIN 2 INTERMEDIATE CHAIN 1"/>
    <property type="match status" value="1"/>
</dbReference>
<accession>A0A7S1CDF6</accession>
<feature type="region of interest" description="Disordered" evidence="1">
    <location>
        <begin position="92"/>
        <end position="140"/>
    </location>
</feature>
<dbReference type="GO" id="GO:0042073">
    <property type="term" value="P:intraciliary transport"/>
    <property type="evidence" value="ECO:0007669"/>
    <property type="project" value="InterPro"/>
</dbReference>
<dbReference type="GO" id="GO:0005868">
    <property type="term" value="C:cytoplasmic dynein complex"/>
    <property type="evidence" value="ECO:0007669"/>
    <property type="project" value="InterPro"/>
</dbReference>
<evidence type="ECO:0008006" key="3">
    <source>
        <dbReference type="Google" id="ProtNLM"/>
    </source>
</evidence>
<feature type="compositionally biased region" description="Low complexity" evidence="1">
    <location>
        <begin position="52"/>
        <end position="73"/>
    </location>
</feature>
<name>A0A7S1CDF6_9STRA</name>
<dbReference type="Gene3D" id="2.130.10.10">
    <property type="entry name" value="YVTN repeat-like/Quinoprotein amine dehydrogenase"/>
    <property type="match status" value="2"/>
</dbReference>
<evidence type="ECO:0000313" key="2">
    <source>
        <dbReference type="EMBL" id="CAD8916291.1"/>
    </source>
</evidence>
<organism evidence="2">
    <name type="scientific">Bicosoecida sp. CB-2014</name>
    <dbReference type="NCBI Taxonomy" id="1486930"/>
    <lineage>
        <taxon>Eukaryota</taxon>
        <taxon>Sar</taxon>
        <taxon>Stramenopiles</taxon>
        <taxon>Bigyra</taxon>
        <taxon>Opalozoa</taxon>
        <taxon>Bicosoecida</taxon>
    </lineage>
</organism>
<feature type="compositionally biased region" description="Polar residues" evidence="1">
    <location>
        <begin position="116"/>
        <end position="138"/>
    </location>
</feature>
<gene>
    <name evidence="2" type="ORF">BSP0115_LOCUS9549</name>
</gene>
<sequence length="767" mass="80156">MADLRRTSSAKEIDDDYDDDDFEDYSDDGFESEEGEPSPKAAARVPQRLQTKAPPAAAAARKPAAVARSPSKNAAELAALRDALASENKAALTRVPSESGGAGGVGGAGGAAHRSPASSPVTTRVRQPTGPAGSSRTTLRVAPKPMRQLPERGTITIASPIRKIGASGARRRRAARVRQLRELVTLSEERFDLFSAAPASEHDLYMNKLRSGTLRQTACQYNDDDRAVAIQTEAVETKDVGMHFPDDIGFGGGAAASSDSAANAAQSMRLSRFLQRASAACELLLEENLEMAAAARAARRGGESKSDGSFSTETVHIALKRRAKSNALLEGRALVDVCFSQAAQHELLVAYGAATPIAKGVADELGAIAQGGLLCVYDIHNMDAPKFALVCPGRPTCCALSPHRSHVAVAGTSEGSLVMWDLRESNKMHRTDASVDLDVYTGLRRATYSTDALADGGHSASIIRVIALAGGVGSSGGGGGGGDDDGRSSFQVASLDDRGYLTFWVTVELTVREGAVSETDLGLGIGSRLKLVKAGTVSVMGSPASDRRPRALSDASDGGSGDESADGGVSGSGVGPSVCDVEFCPTEPARYLVGTVSGRIVQGNRFGGRLGVRTFEAPEGCEGSPCTTLHFSPWDTAYFLAGFENGTVALYKTAASPPIKAWERVCAGAVRVRWSAQRPAVFFVLDREQVLQAWDLLADDAAPVVEQASKGASVFAASEASLVQSHRSSVALATADGAVAVHVLSPALSTAAPDEAERLRERLESIF</sequence>
<dbReference type="InterPro" id="IPR015943">
    <property type="entry name" value="WD40/YVTN_repeat-like_dom_sf"/>
</dbReference>
<feature type="compositionally biased region" description="Acidic residues" evidence="1">
    <location>
        <begin position="13"/>
        <end position="36"/>
    </location>
</feature>